<accession>A0ABR4PXP9</accession>
<feature type="compositionally biased region" description="Low complexity" evidence="4">
    <location>
        <begin position="711"/>
        <end position="722"/>
    </location>
</feature>
<reference evidence="6 7" key="1">
    <citation type="submission" date="2024-06" db="EMBL/GenBank/DDBJ databases">
        <title>Complete genome of Phlyctema vagabunda strain 19-DSS-EL-015.</title>
        <authorList>
            <person name="Fiorenzani C."/>
        </authorList>
    </citation>
    <scope>NUCLEOTIDE SEQUENCE [LARGE SCALE GENOMIC DNA]</scope>
    <source>
        <strain evidence="6 7">19-DSS-EL-015</strain>
    </source>
</reference>
<feature type="compositionally biased region" description="Polar residues" evidence="4">
    <location>
        <begin position="27"/>
        <end position="47"/>
    </location>
</feature>
<feature type="compositionally biased region" description="Basic and acidic residues" evidence="4">
    <location>
        <begin position="417"/>
        <end position="448"/>
    </location>
</feature>
<feature type="compositionally biased region" description="Low complexity" evidence="4">
    <location>
        <begin position="643"/>
        <end position="659"/>
    </location>
</feature>
<keyword evidence="3" id="KW-0175">Coiled coil</keyword>
<dbReference type="Pfam" id="PF07989">
    <property type="entry name" value="Cnn_1N"/>
    <property type="match status" value="1"/>
</dbReference>
<feature type="compositionally biased region" description="Polar residues" evidence="4">
    <location>
        <begin position="539"/>
        <end position="551"/>
    </location>
</feature>
<feature type="compositionally biased region" description="Acidic residues" evidence="4">
    <location>
        <begin position="812"/>
        <end position="821"/>
    </location>
</feature>
<name>A0ABR4PXP9_9HELO</name>
<dbReference type="InterPro" id="IPR012943">
    <property type="entry name" value="Cnn_1N"/>
</dbReference>
<feature type="region of interest" description="Disordered" evidence="4">
    <location>
        <begin position="327"/>
        <end position="382"/>
    </location>
</feature>
<feature type="coiled-coil region" evidence="3">
    <location>
        <begin position="149"/>
        <end position="189"/>
    </location>
</feature>
<feature type="region of interest" description="Disordered" evidence="4">
    <location>
        <begin position="698"/>
        <end position="735"/>
    </location>
</feature>
<evidence type="ECO:0000256" key="3">
    <source>
        <dbReference type="SAM" id="Coils"/>
    </source>
</evidence>
<feature type="compositionally biased region" description="Low complexity" evidence="4">
    <location>
        <begin position="368"/>
        <end position="380"/>
    </location>
</feature>
<feature type="compositionally biased region" description="Basic and acidic residues" evidence="4">
    <location>
        <begin position="346"/>
        <end position="362"/>
    </location>
</feature>
<dbReference type="EMBL" id="JBFCZG010000001">
    <property type="protein sequence ID" value="KAL3428140.1"/>
    <property type="molecule type" value="Genomic_DNA"/>
</dbReference>
<comment type="subcellular location">
    <subcellularLocation>
        <location evidence="1">Cytoplasm</location>
    </subcellularLocation>
</comment>
<feature type="compositionally biased region" description="Basic and acidic residues" evidence="4">
    <location>
        <begin position="470"/>
        <end position="489"/>
    </location>
</feature>
<evidence type="ECO:0000259" key="5">
    <source>
        <dbReference type="Pfam" id="PF07989"/>
    </source>
</evidence>
<dbReference type="Proteomes" id="UP001629113">
    <property type="component" value="Unassembled WGS sequence"/>
</dbReference>
<feature type="region of interest" description="Disordered" evidence="4">
    <location>
        <begin position="410"/>
        <end position="555"/>
    </location>
</feature>
<feature type="region of interest" description="Disordered" evidence="4">
    <location>
        <begin position="775"/>
        <end position="829"/>
    </location>
</feature>
<comment type="caution">
    <text evidence="6">The sequence shown here is derived from an EMBL/GenBank/DDBJ whole genome shotgun (WGS) entry which is preliminary data.</text>
</comment>
<evidence type="ECO:0000256" key="4">
    <source>
        <dbReference type="SAM" id="MobiDB-lite"/>
    </source>
</evidence>
<evidence type="ECO:0000313" key="6">
    <source>
        <dbReference type="EMBL" id="KAL3428140.1"/>
    </source>
</evidence>
<sequence>MDDAIQPRRMHQNPRPESSSSRDPRMTPSNSSTNSAIHMNPSRQSQNQKEKAKDSGGSSMLQERLRERKVESARQRRRSVDVGLLEDRGVQSSPLKLSSREERRPSSSGVGAAPNKKIMGVKQIEEQVSTLHKQNFDLKLELYHRRERQEKLEARLEAVEARLAEQDELQEVNEELLIELEKRDQAVEEAVGIICDLEEKVERMMKEREIVQKFDAQQGSNYFSSSHQGAPRSSPPPFLELPETNGNDNGSRLPRMPSFLSEQSENTEALRSLYHATDRGHSGTSLPRLLEDVSAADGMSSPPLSLLSESSFLSIYGEKPLALDEPLDELSQSEESSPPKAQVKSPIEKRTRERPGREEKGSRPPAGSRSSSTRTTRLLSINSVLESPLQRLERGEHRLERLRIKLENGNQSLNSRPADRLERAPSAQEKRRSREIMRRLASDKDSFDRQQALPPTPDTVSTNTLRHYKNSHENLQDGHRQLDGSERSRSRNPNFAVPRATHHTYQSMISARPKSAGETITSRRDGHGWDTETQDDQTEIASLRSTASTFDTQDRDMIAPDMFNFGHAEEGRTWGRDVMFDHTSSNRLPAHRTQFCDDRQHLGIIEPHSDSTVTAETDYNPYNNRARQTSETSYDSNGHVDSSPRPSLPGRRSSLSTASKLKKAQPAFSHNRHDSQPSAVAPSPMKERKLARFTGLFGRSSTSPALNGKFGSQQSSSTSSGTKNSHDPAVGDIGLNVNGNRVDFAIGQPQVSSRVPFNDDEMERATPPPIARCRTSHQHVRPSSAGTGIARRNSAFSNSYGGRAWNERESMDVEPEAEPEEITTGKIGGRRWLGKLGRAGSLNKRGQQ</sequence>
<protein>
    <recommendedName>
        <fullName evidence="5">Centrosomin N-terminal motif 1 domain-containing protein</fullName>
    </recommendedName>
</protein>
<organism evidence="6 7">
    <name type="scientific">Phlyctema vagabunda</name>
    <dbReference type="NCBI Taxonomy" id="108571"/>
    <lineage>
        <taxon>Eukaryota</taxon>
        <taxon>Fungi</taxon>
        <taxon>Dikarya</taxon>
        <taxon>Ascomycota</taxon>
        <taxon>Pezizomycotina</taxon>
        <taxon>Leotiomycetes</taxon>
        <taxon>Helotiales</taxon>
        <taxon>Dermateaceae</taxon>
        <taxon>Phlyctema</taxon>
    </lineage>
</organism>
<feature type="compositionally biased region" description="Basic and acidic residues" evidence="4">
    <location>
        <begin position="521"/>
        <end position="530"/>
    </location>
</feature>
<feature type="region of interest" description="Disordered" evidence="4">
    <location>
        <begin position="606"/>
        <end position="686"/>
    </location>
</feature>
<gene>
    <name evidence="6" type="ORF">PVAG01_01649</name>
</gene>
<evidence type="ECO:0000256" key="2">
    <source>
        <dbReference type="ARBA" id="ARBA00022490"/>
    </source>
</evidence>
<keyword evidence="7" id="KW-1185">Reference proteome</keyword>
<feature type="region of interest" description="Disordered" evidence="4">
    <location>
        <begin position="1"/>
        <end position="118"/>
    </location>
</feature>
<evidence type="ECO:0000256" key="1">
    <source>
        <dbReference type="ARBA" id="ARBA00004496"/>
    </source>
</evidence>
<feature type="compositionally biased region" description="Basic and acidic residues" evidence="4">
    <location>
        <begin position="63"/>
        <end position="89"/>
    </location>
</feature>
<keyword evidence="2" id="KW-0963">Cytoplasm</keyword>
<evidence type="ECO:0000313" key="7">
    <source>
        <dbReference type="Proteomes" id="UP001629113"/>
    </source>
</evidence>
<proteinExistence type="predicted"/>
<feature type="region of interest" description="Disordered" evidence="4">
    <location>
        <begin position="220"/>
        <end position="257"/>
    </location>
</feature>
<feature type="compositionally biased region" description="Polar residues" evidence="4">
    <location>
        <begin position="610"/>
        <end position="640"/>
    </location>
</feature>
<feature type="domain" description="Centrosomin N-terminal motif 1" evidence="5">
    <location>
        <begin position="121"/>
        <end position="190"/>
    </location>
</feature>